<dbReference type="PANTHER" id="PTHR23359">
    <property type="entry name" value="NUCLEOTIDE KINASE"/>
    <property type="match status" value="1"/>
</dbReference>
<feature type="region of interest" description="Disordered" evidence="4">
    <location>
        <begin position="287"/>
        <end position="333"/>
    </location>
</feature>
<dbReference type="InterPro" id="IPR027417">
    <property type="entry name" value="P-loop_NTPase"/>
</dbReference>
<dbReference type="CDD" id="cd22967">
    <property type="entry name" value="DD_AK7"/>
    <property type="match status" value="1"/>
</dbReference>
<dbReference type="Pfam" id="PF05186">
    <property type="entry name" value="Dpy-30"/>
    <property type="match status" value="1"/>
</dbReference>
<dbReference type="GO" id="GO:0005524">
    <property type="term" value="F:ATP binding"/>
    <property type="evidence" value="ECO:0007669"/>
    <property type="project" value="InterPro"/>
</dbReference>
<dbReference type="InterPro" id="IPR000850">
    <property type="entry name" value="Adenylat/UMP-CMP_kin"/>
</dbReference>
<dbReference type="SUPFAM" id="SSF51735">
    <property type="entry name" value="NAD(P)-binding Rossmann-fold domains"/>
    <property type="match status" value="1"/>
</dbReference>
<sequence length="664" mass="77078">MVQVPYSEEDYRLRVPSEEYEEIKAIEDEVLAFKKDNVRIYLLASGIMYGAGESIFESHFKRAWLQEPASLPYLGVGRNFVPTIHVKDLARMVKKVYESKPPLPDKQYIFAVDNTRKSQQKRLIAAISNGIGTGLLESVDYPDPDHQKKAHPKKTPLNLLEQDWRIPLMLNLRVKASSLFVGAGEEADAVDFNWHCKAGLAANIQVVKEEFCKKRGLKPVKILIEGPPGSGKSFYGRQLAEHYNVPHIHIKHMIDEIIHWNKEMEEGIAKRREVKARIRAHWEQLRAEEERKRNQTALSGVSKSAEGRPGTSEGAEKPAVIVEPEKPDTDSDEDYMHIDIKKRLKDFVESNPEGSRIPTDIINEAVRWRLNQNDCQNRGYVLDGYPHSYDEAFGVFFVQNRKPEPKYVVDEATGERVQAPDEMDEEALKEYLKPKFQKNIYPDSFILLRGSKPLIDQRLRSFGADTKKDGHWQADEQERRYSVWHANNQIGSAERTPMSRFFQENNTELFEVDCDGENFEMFESMRIYIERDGRPYNYLKSVKELNHKREEHLYEEETKWREGLRKEDDAKDKVAREQREKLEDLAYHRLKDILVHMHELKSVDKLNMRQFLMKFIIPVLTEGMIETCKVGPLDPVDYLAEYIFKKSSEFRGTTYNPPGSISSQ</sequence>
<keyword evidence="3" id="KW-0418">Kinase</keyword>
<proteinExistence type="predicted"/>
<dbReference type="SUPFAM" id="SSF52540">
    <property type="entry name" value="P-loop containing nucleoside triphosphate hydrolases"/>
    <property type="match status" value="1"/>
</dbReference>
<dbReference type="OrthoDB" id="10262413at2759"/>
<evidence type="ECO:0000256" key="3">
    <source>
        <dbReference type="ARBA" id="ARBA00022777"/>
    </source>
</evidence>
<evidence type="ECO:0000313" key="5">
    <source>
        <dbReference type="EMBL" id="TNV73699.1"/>
    </source>
</evidence>
<dbReference type="Gene3D" id="3.40.50.300">
    <property type="entry name" value="P-loop containing nucleotide triphosphate hydrolases"/>
    <property type="match status" value="1"/>
</dbReference>
<dbReference type="InterPro" id="IPR036291">
    <property type="entry name" value="NAD(P)-bd_dom_sf"/>
</dbReference>
<dbReference type="Gene3D" id="1.20.890.10">
    <property type="entry name" value="cAMP-dependent protein kinase regulatory subunit, dimerization-anchoring domain"/>
    <property type="match status" value="1"/>
</dbReference>
<evidence type="ECO:0000256" key="2">
    <source>
        <dbReference type="ARBA" id="ARBA00022741"/>
    </source>
</evidence>
<gene>
    <name evidence="5" type="ORF">FGO68_gene17166</name>
</gene>
<dbReference type="AlphaFoldDB" id="A0A8J8SWT7"/>
<dbReference type="Gene3D" id="3.40.50.720">
    <property type="entry name" value="NAD(P)-binding Rossmann-like Domain"/>
    <property type="match status" value="1"/>
</dbReference>
<dbReference type="InterPro" id="IPR047499">
    <property type="entry name" value="DD_AK7"/>
</dbReference>
<evidence type="ECO:0000256" key="1">
    <source>
        <dbReference type="ARBA" id="ARBA00022679"/>
    </source>
</evidence>
<reference evidence="5" key="1">
    <citation type="submission" date="2019-06" db="EMBL/GenBank/DDBJ databases">
        <authorList>
            <person name="Zheng W."/>
        </authorList>
    </citation>
    <scope>NUCLEOTIDE SEQUENCE</scope>
    <source>
        <strain evidence="5">QDHG01</strain>
    </source>
</reference>
<evidence type="ECO:0000313" key="6">
    <source>
        <dbReference type="Proteomes" id="UP000785679"/>
    </source>
</evidence>
<protein>
    <recommendedName>
        <fullName evidence="7">Adenylate kinase</fullName>
    </recommendedName>
</protein>
<dbReference type="GO" id="GO:0019205">
    <property type="term" value="F:nucleobase-containing compound kinase activity"/>
    <property type="evidence" value="ECO:0007669"/>
    <property type="project" value="InterPro"/>
</dbReference>
<evidence type="ECO:0000256" key="4">
    <source>
        <dbReference type="SAM" id="MobiDB-lite"/>
    </source>
</evidence>
<accession>A0A8J8SWT7</accession>
<comment type="caution">
    <text evidence="5">The sequence shown here is derived from an EMBL/GenBank/DDBJ whole genome shotgun (WGS) entry which is preliminary data.</text>
</comment>
<dbReference type="Proteomes" id="UP000785679">
    <property type="component" value="Unassembled WGS sequence"/>
</dbReference>
<evidence type="ECO:0008006" key="7">
    <source>
        <dbReference type="Google" id="ProtNLM"/>
    </source>
</evidence>
<keyword evidence="2" id="KW-0547">Nucleotide-binding</keyword>
<keyword evidence="1" id="KW-0808">Transferase</keyword>
<organism evidence="5 6">
    <name type="scientific">Halteria grandinella</name>
    <dbReference type="NCBI Taxonomy" id="5974"/>
    <lineage>
        <taxon>Eukaryota</taxon>
        <taxon>Sar</taxon>
        <taxon>Alveolata</taxon>
        <taxon>Ciliophora</taxon>
        <taxon>Intramacronucleata</taxon>
        <taxon>Spirotrichea</taxon>
        <taxon>Stichotrichia</taxon>
        <taxon>Sporadotrichida</taxon>
        <taxon>Halteriidae</taxon>
        <taxon>Halteria</taxon>
    </lineage>
</organism>
<dbReference type="GO" id="GO:0006139">
    <property type="term" value="P:nucleobase-containing compound metabolic process"/>
    <property type="evidence" value="ECO:0007669"/>
    <property type="project" value="InterPro"/>
</dbReference>
<dbReference type="EMBL" id="RRYP01018286">
    <property type="protein sequence ID" value="TNV73699.1"/>
    <property type="molecule type" value="Genomic_DNA"/>
</dbReference>
<keyword evidence="6" id="KW-1185">Reference proteome</keyword>
<dbReference type="InterPro" id="IPR007858">
    <property type="entry name" value="Dpy-30_motif"/>
</dbReference>
<name>A0A8J8SWT7_HALGN</name>
<feature type="compositionally biased region" description="Basic and acidic residues" evidence="4">
    <location>
        <begin position="323"/>
        <end position="333"/>
    </location>
</feature>